<dbReference type="Proteomes" id="UP001234989">
    <property type="component" value="Chromosome 7"/>
</dbReference>
<accession>A0AAF0ZFH5</accession>
<gene>
    <name evidence="2" type="ORF">MTR67_031085</name>
</gene>
<evidence type="ECO:0000256" key="1">
    <source>
        <dbReference type="SAM" id="Phobius"/>
    </source>
</evidence>
<keyword evidence="1" id="KW-1133">Transmembrane helix</keyword>
<dbReference type="EMBL" id="CP133618">
    <property type="protein sequence ID" value="WMV37700.1"/>
    <property type="molecule type" value="Genomic_DNA"/>
</dbReference>
<sequence length="54" mass="6327">MQENASSVAQTSQIDLKRSILERFFFSFVIFLLLPLEIAFPRIQNLNSWSPNRL</sequence>
<feature type="transmembrane region" description="Helical" evidence="1">
    <location>
        <begin position="20"/>
        <end position="40"/>
    </location>
</feature>
<keyword evidence="1" id="KW-0472">Membrane</keyword>
<evidence type="ECO:0000313" key="3">
    <source>
        <dbReference type="Proteomes" id="UP001234989"/>
    </source>
</evidence>
<protein>
    <submittedName>
        <fullName evidence="2">Uncharacterized protein</fullName>
    </submittedName>
</protein>
<keyword evidence="1" id="KW-0812">Transmembrane</keyword>
<dbReference type="AlphaFoldDB" id="A0AAF0ZFH5"/>
<reference evidence="2" key="1">
    <citation type="submission" date="2023-08" db="EMBL/GenBank/DDBJ databases">
        <title>A de novo genome assembly of Solanum verrucosum Schlechtendal, a Mexican diploid species geographically isolated from the other diploid A-genome species in potato relatives.</title>
        <authorList>
            <person name="Hosaka K."/>
        </authorList>
    </citation>
    <scope>NUCLEOTIDE SEQUENCE</scope>
    <source>
        <tissue evidence="2">Young leaves</tissue>
    </source>
</reference>
<keyword evidence="3" id="KW-1185">Reference proteome</keyword>
<proteinExistence type="predicted"/>
<name>A0AAF0ZFH5_SOLVR</name>
<evidence type="ECO:0000313" key="2">
    <source>
        <dbReference type="EMBL" id="WMV37700.1"/>
    </source>
</evidence>
<organism evidence="2 3">
    <name type="scientific">Solanum verrucosum</name>
    <dbReference type="NCBI Taxonomy" id="315347"/>
    <lineage>
        <taxon>Eukaryota</taxon>
        <taxon>Viridiplantae</taxon>
        <taxon>Streptophyta</taxon>
        <taxon>Embryophyta</taxon>
        <taxon>Tracheophyta</taxon>
        <taxon>Spermatophyta</taxon>
        <taxon>Magnoliopsida</taxon>
        <taxon>eudicotyledons</taxon>
        <taxon>Gunneridae</taxon>
        <taxon>Pentapetalae</taxon>
        <taxon>asterids</taxon>
        <taxon>lamiids</taxon>
        <taxon>Solanales</taxon>
        <taxon>Solanaceae</taxon>
        <taxon>Solanoideae</taxon>
        <taxon>Solaneae</taxon>
        <taxon>Solanum</taxon>
    </lineage>
</organism>